<keyword evidence="3" id="KW-1185">Reference proteome</keyword>
<dbReference type="SMART" id="SM00327">
    <property type="entry name" value="VWA"/>
    <property type="match status" value="1"/>
</dbReference>
<name>A0ABU0JD98_9HYPH</name>
<gene>
    <name evidence="2" type="ORF">QO011_005282</name>
</gene>
<organism evidence="2 3">
    <name type="scientific">Labrys wisconsinensis</name>
    <dbReference type="NCBI Taxonomy" id="425677"/>
    <lineage>
        <taxon>Bacteria</taxon>
        <taxon>Pseudomonadati</taxon>
        <taxon>Pseudomonadota</taxon>
        <taxon>Alphaproteobacteria</taxon>
        <taxon>Hyphomicrobiales</taxon>
        <taxon>Xanthobacteraceae</taxon>
        <taxon>Labrys</taxon>
    </lineage>
</organism>
<dbReference type="PANTHER" id="PTHR22550">
    <property type="entry name" value="SPORE GERMINATION PROTEIN"/>
    <property type="match status" value="1"/>
</dbReference>
<evidence type="ECO:0000259" key="1">
    <source>
        <dbReference type="PROSITE" id="PS50234"/>
    </source>
</evidence>
<protein>
    <submittedName>
        <fullName evidence="2">Ca-activated chloride channel family protein</fullName>
    </submittedName>
</protein>
<dbReference type="PANTHER" id="PTHR22550:SF18">
    <property type="entry name" value="VWFA DOMAIN-CONTAINING PROTEIN"/>
    <property type="match status" value="1"/>
</dbReference>
<dbReference type="Gene3D" id="3.40.50.410">
    <property type="entry name" value="von Willebrand factor, type A domain"/>
    <property type="match status" value="1"/>
</dbReference>
<accession>A0ABU0JD98</accession>
<feature type="domain" description="VWFA" evidence="1">
    <location>
        <begin position="88"/>
        <end position="279"/>
    </location>
</feature>
<dbReference type="PROSITE" id="PS50234">
    <property type="entry name" value="VWFA"/>
    <property type="match status" value="1"/>
</dbReference>
<dbReference type="InterPro" id="IPR050768">
    <property type="entry name" value="UPF0353/GerABKA_families"/>
</dbReference>
<dbReference type="SUPFAM" id="SSF53300">
    <property type="entry name" value="vWA-like"/>
    <property type="match status" value="1"/>
</dbReference>
<proteinExistence type="predicted"/>
<dbReference type="InterPro" id="IPR002035">
    <property type="entry name" value="VWF_A"/>
</dbReference>
<dbReference type="RefSeq" id="WP_307278795.1">
    <property type="nucleotide sequence ID" value="NZ_JAUSVX010000011.1"/>
</dbReference>
<comment type="caution">
    <text evidence="2">The sequence shown here is derived from an EMBL/GenBank/DDBJ whole genome shotgun (WGS) entry which is preliminary data.</text>
</comment>
<evidence type="ECO:0000313" key="2">
    <source>
        <dbReference type="EMBL" id="MDQ0472253.1"/>
    </source>
</evidence>
<dbReference type="EMBL" id="JAUSVX010000011">
    <property type="protein sequence ID" value="MDQ0472253.1"/>
    <property type="molecule type" value="Genomic_DNA"/>
</dbReference>
<dbReference type="InterPro" id="IPR036465">
    <property type="entry name" value="vWFA_dom_sf"/>
</dbReference>
<dbReference type="Proteomes" id="UP001242480">
    <property type="component" value="Unassembled WGS sequence"/>
</dbReference>
<sequence>MPVFATPLAFLALPLPLLVALALRRGPAAMAALRVPAALAGTGDDAARVRADAPGRVLAALAWLALVVAMAGPQTLMPNAALPMSGRTIMLVLDFSGSMETRDFTLDGQPIRRIDAVKSVAAEFLRRRAGDRVGLVPFAEEAQLAAAPTFDLEAVAHALDNIEIGMLGRSTAIGDGLGLALKRLKDAPAPGRAVVLLSDGANTAGAVSAHAAADLARALGIRVHTIALGTDTGGAVAGDGSDAVDEATLADIARTSGGETFRVRTTEDLRTVTAAIDRLEAGDMPAAAVTVARELWPWPAALALLLCLAGFALQAGMPRLSIVLIGGRTR</sequence>
<dbReference type="Pfam" id="PF13519">
    <property type="entry name" value="VWA_2"/>
    <property type="match status" value="1"/>
</dbReference>
<reference evidence="2 3" key="1">
    <citation type="submission" date="2023-07" db="EMBL/GenBank/DDBJ databases">
        <title>Genomic Encyclopedia of Type Strains, Phase IV (KMG-IV): sequencing the most valuable type-strain genomes for metagenomic binning, comparative biology and taxonomic classification.</title>
        <authorList>
            <person name="Goeker M."/>
        </authorList>
    </citation>
    <scope>NUCLEOTIDE SEQUENCE [LARGE SCALE GENOMIC DNA]</scope>
    <source>
        <strain evidence="2 3">DSM 19619</strain>
    </source>
</reference>
<evidence type="ECO:0000313" key="3">
    <source>
        <dbReference type="Proteomes" id="UP001242480"/>
    </source>
</evidence>